<accession>A0A8W7Q2A1</accession>
<proteinExistence type="predicted"/>
<sequence>LSGFQAEFAGLLCPSTKEEMDEFLSEPRSFDDYIAKIEEFQLYKEKIRAMVQKEYFPMAIVNQSDAIGSLRKIVERYIDRIANHIAIEHRREIQRICKEFEEIKEKALEIPTSTEQLMTNGEYMTRVKTEIIDELRDKIQITMRIELQVESVNWYFRIQSVFEINSTNFEQYKFSFEEKLQEVTKQLNEKMEDMIPHIAIINDMTETEKFRDYIVVLHGYIDQIFVFEDYVKWINKEEVLFKFPKSQYAVLEAIKSFVVPFYKLIRYDDTRGHG</sequence>
<evidence type="ECO:0000313" key="1">
    <source>
        <dbReference type="EnsemblMetazoa" id="ACOM041525-PA.1"/>
    </source>
</evidence>
<dbReference type="EnsemblMetazoa" id="ACOM041525-RA">
    <property type="protein sequence ID" value="ACOM041525-PA.1"/>
    <property type="gene ID" value="ACOM041525"/>
</dbReference>
<dbReference type="VEuPathDB" id="VectorBase:ACON2_032443"/>
<organism evidence="1">
    <name type="scientific">Anopheles coluzzii</name>
    <name type="common">African malaria mosquito</name>
    <dbReference type="NCBI Taxonomy" id="1518534"/>
    <lineage>
        <taxon>Eukaryota</taxon>
        <taxon>Metazoa</taxon>
        <taxon>Ecdysozoa</taxon>
        <taxon>Arthropoda</taxon>
        <taxon>Hexapoda</taxon>
        <taxon>Insecta</taxon>
        <taxon>Pterygota</taxon>
        <taxon>Neoptera</taxon>
        <taxon>Endopterygota</taxon>
        <taxon>Diptera</taxon>
        <taxon>Nematocera</taxon>
        <taxon>Culicoidea</taxon>
        <taxon>Culicidae</taxon>
        <taxon>Anophelinae</taxon>
        <taxon>Anopheles</taxon>
    </lineage>
</organism>
<reference evidence="1" key="1">
    <citation type="submission" date="2022-08" db="UniProtKB">
        <authorList>
            <consortium name="EnsemblMetazoa"/>
        </authorList>
    </citation>
    <scope>IDENTIFICATION</scope>
</reference>
<dbReference type="PANTHER" id="PTHR22878:SF70">
    <property type="entry name" value="DYNEIN HEAVY CHAIN 2, AXONEMAL"/>
    <property type="match status" value="1"/>
</dbReference>
<dbReference type="GO" id="GO:0030286">
    <property type="term" value="C:dynein complex"/>
    <property type="evidence" value="ECO:0007669"/>
    <property type="project" value="InterPro"/>
</dbReference>
<dbReference type="GO" id="GO:0051959">
    <property type="term" value="F:dynein light intermediate chain binding"/>
    <property type="evidence" value="ECO:0007669"/>
    <property type="project" value="InterPro"/>
</dbReference>
<dbReference type="GO" id="GO:0045505">
    <property type="term" value="F:dynein intermediate chain binding"/>
    <property type="evidence" value="ECO:0007669"/>
    <property type="project" value="InterPro"/>
</dbReference>
<dbReference type="GO" id="GO:0007018">
    <property type="term" value="P:microtubule-based movement"/>
    <property type="evidence" value="ECO:0007669"/>
    <property type="project" value="InterPro"/>
</dbReference>
<dbReference type="PANTHER" id="PTHR22878">
    <property type="entry name" value="DYNEIN HEAVY CHAIN 6, AXONEMAL-LIKE-RELATED"/>
    <property type="match status" value="1"/>
</dbReference>
<dbReference type="InterPro" id="IPR026983">
    <property type="entry name" value="DHC"/>
</dbReference>
<protein>
    <submittedName>
        <fullName evidence="1">Uncharacterized protein</fullName>
    </submittedName>
</protein>
<name>A0A8W7Q2A1_ANOCL</name>
<dbReference type="Proteomes" id="UP000075882">
    <property type="component" value="Unassembled WGS sequence"/>
</dbReference>
<dbReference type="AlphaFoldDB" id="A0A8W7Q2A1"/>